<evidence type="ECO:0000313" key="3">
    <source>
        <dbReference type="Proteomes" id="UP000037923"/>
    </source>
</evidence>
<name>A0A0N0DUA5_LEPPY</name>
<feature type="region of interest" description="Disordered" evidence="1">
    <location>
        <begin position="778"/>
        <end position="801"/>
    </location>
</feature>
<feature type="compositionally biased region" description="Polar residues" evidence="1">
    <location>
        <begin position="201"/>
        <end position="211"/>
    </location>
</feature>
<dbReference type="OMA" id="VRLRPFW"/>
<dbReference type="EMBL" id="LGTL01000013">
    <property type="protein sequence ID" value="KPA78641.1"/>
    <property type="molecule type" value="Genomic_DNA"/>
</dbReference>
<evidence type="ECO:0000256" key="1">
    <source>
        <dbReference type="SAM" id="MobiDB-lite"/>
    </source>
</evidence>
<comment type="caution">
    <text evidence="2">The sequence shown here is derived from an EMBL/GenBank/DDBJ whole genome shotgun (WGS) entry which is preliminary data.</text>
</comment>
<dbReference type="GeneID" id="26906530"/>
<dbReference type="VEuPathDB" id="TriTrypDB:LpyrH10_13_1860"/>
<feature type="region of interest" description="Disordered" evidence="1">
    <location>
        <begin position="538"/>
        <end position="576"/>
    </location>
</feature>
<dbReference type="RefSeq" id="XP_015657080.1">
    <property type="nucleotide sequence ID" value="XM_015804506.1"/>
</dbReference>
<keyword evidence="3" id="KW-1185">Reference proteome</keyword>
<dbReference type="Proteomes" id="UP000037923">
    <property type="component" value="Unassembled WGS sequence"/>
</dbReference>
<reference evidence="2 3" key="1">
    <citation type="submission" date="2015-07" db="EMBL/GenBank/DDBJ databases">
        <title>High-quality genome of monoxenous trypanosomatid Leptomonas pyrrhocoris.</title>
        <authorList>
            <person name="Flegontov P."/>
            <person name="Butenko A."/>
            <person name="Firsov S."/>
            <person name="Vlcek C."/>
            <person name="Logacheva M.D."/>
            <person name="Field M."/>
            <person name="Filatov D."/>
            <person name="Flegontova O."/>
            <person name="Gerasimov E."/>
            <person name="Jackson A.P."/>
            <person name="Kelly S."/>
            <person name="Opperdoes F."/>
            <person name="O'Reilly A."/>
            <person name="Votypka J."/>
            <person name="Yurchenko V."/>
            <person name="Lukes J."/>
        </authorList>
    </citation>
    <scope>NUCLEOTIDE SEQUENCE [LARGE SCALE GENOMIC DNA]</scope>
    <source>
        <strain evidence="2">H10</strain>
    </source>
</reference>
<feature type="region of interest" description="Disordered" evidence="1">
    <location>
        <begin position="96"/>
        <end position="127"/>
    </location>
</feature>
<accession>A0A0N0DUA5</accession>
<feature type="compositionally biased region" description="Polar residues" evidence="1">
    <location>
        <begin position="778"/>
        <end position="787"/>
    </location>
</feature>
<evidence type="ECO:0000313" key="2">
    <source>
        <dbReference type="EMBL" id="KPA78641.1"/>
    </source>
</evidence>
<sequence length="1123" mass="120355">MRRLCRGILQLPRRTPWYHALALSADDQNTSARPHKSGFATAVAHQLRGYSGASESKASMDEGDEEDDFMQAYEDMLLNASSQDDDVLSSQEGLMPDARSSQEDDATTPEHVIDDGAMTSPSSSPSPAEAFIEEAYALLPADGSSVPLTELTPLLDLEAISESFGSARSFLQLFPHRFACTQDNTTRRWRVSRASVVSGSPNKQFLPNTETARGVEEARSHTELDVSEMVLSEELAQVRARLSSSHTPSAAPDRPPTSSAAVKQQSTSQDAHSKKRRTLTSAAAAAADATAGVEAAHVAVHRLWSAIALLLPENGSPMPIAQLRVLLPLEIVEDLRTRHAGLARCFKHDYDVAHGLVALTADSMFLLRRGTCADTSVTNSDKSSAPPQVPPLWAPPAASSSVAVITQHLGIPTERAVEGVVEDGVYVPVPADYIHIRPTAEAEAWWADVPLDDADDAEDCTADVNTNAVTAQEEVAAAARASTADEDAAHALAAATGLEEVPYDGLEGPRGSGATVGDASLLRGLDVALLRRAPVVPPRQTTAAKKSKLPASLAPSSRKSDEATPKKTRPPRPSTPEEWIALHTALANAHGWLTPAEMLDYLVECVPTFFVPIEEVRTSDALLKLVGPRTSMRTLLCRIFIYYVEKSEDGTQVRLAASVTHPQRGAADPHYAAWDPSSAWRVTAGSAEWHSDQAAEATKEATPSSIRAGSKLTASDTTKAFPVMHVRRPIKSALPSKLPRKRNVRGGTPSTFPAAMAHAADPAAKGVSAVGAPASTTHTEVQSTAGAATTRPLTVPGQGSRGGVPLSSIPVTDIGYPYLALATLPVEAWPWWARLLCVLPFDAYVSLEALATCYLPGLSAVELELAWRSSESLTAAHAGKGSPPHPFPFALLRPPHGGPRQVRLRPFWLAPGCTAELDAAVLPVDLARQLRPVWMAVPRVLKKLSAESQEATLAMALQRMPGVSCTAEEALLCLLRDCGRCCWVNHDGTKVRRYAASHEMDDIFHLSLSLLHGFSSAHAWEPVKAVLARAADHVRPLLKDQHTTKTESPYDVGFIGMLYHTPTAELQTFLQRHAQWIDVKAVSDAAGSGATVELLIRRRAAYVSFARENEAALPVTATGGIKI</sequence>
<proteinExistence type="predicted"/>
<protein>
    <submittedName>
        <fullName evidence="2">Uncharacterized protein</fullName>
    </submittedName>
</protein>
<dbReference type="AlphaFoldDB" id="A0A0N0DUA5"/>
<feature type="region of interest" description="Disordered" evidence="1">
    <location>
        <begin position="690"/>
        <end position="713"/>
    </location>
</feature>
<feature type="compositionally biased region" description="Polar residues" evidence="1">
    <location>
        <begin position="256"/>
        <end position="270"/>
    </location>
</feature>
<organism evidence="2 3">
    <name type="scientific">Leptomonas pyrrhocoris</name>
    <name type="common">Firebug parasite</name>
    <dbReference type="NCBI Taxonomy" id="157538"/>
    <lineage>
        <taxon>Eukaryota</taxon>
        <taxon>Discoba</taxon>
        <taxon>Euglenozoa</taxon>
        <taxon>Kinetoplastea</taxon>
        <taxon>Metakinetoplastina</taxon>
        <taxon>Trypanosomatida</taxon>
        <taxon>Trypanosomatidae</taxon>
        <taxon>Leishmaniinae</taxon>
        <taxon>Leptomonas</taxon>
    </lineage>
</organism>
<feature type="compositionally biased region" description="Polar residues" evidence="1">
    <location>
        <begin position="701"/>
        <end position="713"/>
    </location>
</feature>
<dbReference type="OrthoDB" id="246454at2759"/>
<gene>
    <name evidence="2" type="ORF">ABB37_06241</name>
</gene>
<feature type="compositionally biased region" description="Basic and acidic residues" evidence="1">
    <location>
        <begin position="690"/>
        <end position="699"/>
    </location>
</feature>
<feature type="region of interest" description="Disordered" evidence="1">
    <location>
        <begin position="241"/>
        <end position="277"/>
    </location>
</feature>
<feature type="region of interest" description="Disordered" evidence="1">
    <location>
        <begin position="200"/>
        <end position="221"/>
    </location>
</feature>